<sequence length="75" mass="8868">MTEDVRTLADIAARIDGLKFKKKWFGGVDERDVWKQLEALNRQYEQVFEIQRSGYEALLKEREALIRKLKQAKKA</sequence>
<dbReference type="AlphaFoldDB" id="E6MDL3"/>
<dbReference type="eggNOG" id="ENOG50305D1">
    <property type="taxonomic scope" value="Bacteria"/>
</dbReference>
<dbReference type="Proteomes" id="UP000004754">
    <property type="component" value="Unassembled WGS sequence"/>
</dbReference>
<reference evidence="1 2" key="1">
    <citation type="submission" date="2010-12" db="EMBL/GenBank/DDBJ databases">
        <authorList>
            <person name="Muzny D."/>
            <person name="Qin X."/>
            <person name="Deng J."/>
            <person name="Jiang H."/>
            <person name="Liu Y."/>
            <person name="Qu J."/>
            <person name="Song X.-Z."/>
            <person name="Zhang L."/>
            <person name="Thornton R."/>
            <person name="Coyle M."/>
            <person name="Francisco L."/>
            <person name="Jackson L."/>
            <person name="Javaid M."/>
            <person name="Korchina V."/>
            <person name="Kovar C."/>
            <person name="Mata R."/>
            <person name="Mathew T."/>
            <person name="Ngo R."/>
            <person name="Nguyen L."/>
            <person name="Nguyen N."/>
            <person name="Okwuonu G."/>
            <person name="Ongeri F."/>
            <person name="Pham C."/>
            <person name="Simmons D."/>
            <person name="Wilczek-Boney K."/>
            <person name="Hale W."/>
            <person name="Jakkamsetti A."/>
            <person name="Pham P."/>
            <person name="Ruth R."/>
            <person name="San Lucas F."/>
            <person name="Warren J."/>
            <person name="Zhang J."/>
            <person name="Zhao Z."/>
            <person name="Zhou C."/>
            <person name="Zhu D."/>
            <person name="Lee S."/>
            <person name="Bess C."/>
            <person name="Blankenburg K."/>
            <person name="Forbes L."/>
            <person name="Fu Q."/>
            <person name="Gubbala S."/>
            <person name="Hirani K."/>
            <person name="Jayaseelan J.C."/>
            <person name="Lara F."/>
            <person name="Munidasa M."/>
            <person name="Palculict T."/>
            <person name="Patil S."/>
            <person name="Pu L.-L."/>
            <person name="Saada N."/>
            <person name="Tang L."/>
            <person name="Weissenberger G."/>
            <person name="Zhu Y."/>
            <person name="Hemphill L."/>
            <person name="Shang Y."/>
            <person name="Youmans B."/>
            <person name="Ayvaz T."/>
            <person name="Ross M."/>
            <person name="Santibanez J."/>
            <person name="Aqrawi P."/>
            <person name="Gross S."/>
            <person name="Joshi V."/>
            <person name="Fowler G."/>
            <person name="Nazareth L."/>
            <person name="Reid J."/>
            <person name="Worley K."/>
            <person name="Petrosino J."/>
            <person name="Highlander S."/>
            <person name="Gibbs R."/>
        </authorList>
    </citation>
    <scope>NUCLEOTIDE SEQUENCE [LARGE SCALE GENOMIC DNA]</scope>
    <source>
        <strain evidence="1 2">ATCC 23263</strain>
    </source>
</reference>
<comment type="caution">
    <text evidence="1">The sequence shown here is derived from an EMBL/GenBank/DDBJ whole genome shotgun (WGS) entry which is preliminary data.</text>
</comment>
<keyword evidence="2" id="KW-1185">Reference proteome</keyword>
<dbReference type="EMBL" id="AEQN01000004">
    <property type="protein sequence ID" value="EFV02813.1"/>
    <property type="molecule type" value="Genomic_DNA"/>
</dbReference>
<protein>
    <submittedName>
        <fullName evidence="1">Uncharacterized protein</fullName>
    </submittedName>
</protein>
<dbReference type="HOGENOM" id="CLU_2668232_0_0_9"/>
<evidence type="ECO:0000313" key="1">
    <source>
        <dbReference type="EMBL" id="EFV02813.1"/>
    </source>
</evidence>
<dbReference type="OrthoDB" id="2054077at2"/>
<name>E6MDL3_9FIRM</name>
<evidence type="ECO:0000313" key="2">
    <source>
        <dbReference type="Proteomes" id="UP000004754"/>
    </source>
</evidence>
<accession>E6MDL3</accession>
<dbReference type="STRING" id="887929.HMP0721_0095"/>
<dbReference type="RefSeq" id="WP_006597513.1">
    <property type="nucleotide sequence ID" value="NZ_GL622359.1"/>
</dbReference>
<organism evidence="1 2">
    <name type="scientific">Pseudoramibacter alactolyticus ATCC 23263</name>
    <dbReference type="NCBI Taxonomy" id="887929"/>
    <lineage>
        <taxon>Bacteria</taxon>
        <taxon>Bacillati</taxon>
        <taxon>Bacillota</taxon>
        <taxon>Clostridia</taxon>
        <taxon>Eubacteriales</taxon>
        <taxon>Eubacteriaceae</taxon>
        <taxon>Pseudoramibacter</taxon>
    </lineage>
</organism>
<gene>
    <name evidence="1" type="ORF">HMP0721_0095</name>
</gene>
<proteinExistence type="predicted"/>